<gene>
    <name evidence="18" type="ORF">ACFQO8_06205</name>
</gene>
<keyword evidence="6" id="KW-0808">Transferase</keyword>
<dbReference type="InterPro" id="IPR003661">
    <property type="entry name" value="HisK_dim/P_dom"/>
</dbReference>
<keyword evidence="9 18" id="KW-0418">Kinase</keyword>
<dbReference type="InterPro" id="IPR003660">
    <property type="entry name" value="HAMP_dom"/>
</dbReference>
<dbReference type="PANTHER" id="PTHR45528">
    <property type="entry name" value="SENSOR HISTIDINE KINASE CPXA"/>
    <property type="match status" value="1"/>
</dbReference>
<sequence>MKTLYTRIILTMFFILLVSGAISLLISNVAYYTWWQPSYSEKTESVANEASTYFAEHTDADEEAFYTFLAATGYQLVVIDSTNMRSRYGGEFRDESIPEEVIASVREGSAYQGMRDFPFHLFLLGLFDNELTNTYGMTLENGDVVFIRPDLSAQIRELHLFVGMFFALVTILAFGLIAISTRSLVRPLKTLTTATTDVAMRQEPKHLPIERKDEIGTLARQFQEMTTVINQTEARQRRFVSNVSHEFQSPLTSLVGYAEKLAERTDGVSNEYARVIEQETRRLSQLTKQLLLLSRLDEQPPSLDSDVNVLQSISEVIQMNAFLLDQKGLAVMTDIPTDTILKSDPVLLAQVWNNLLVNAVHASHEGGTIRITCSTEPRITVSFTDEGIGMDEETKRHLFDRFFRGDVARSSQGTGLGLAITSDIIALHGGQITLESTKGKGTTIHLHF</sequence>
<dbReference type="EMBL" id="JBHTCE010000001">
    <property type="protein sequence ID" value="MFC7389732.1"/>
    <property type="molecule type" value="Genomic_DNA"/>
</dbReference>
<dbReference type="Proteomes" id="UP001596439">
    <property type="component" value="Unassembled WGS sequence"/>
</dbReference>
<evidence type="ECO:0000256" key="14">
    <source>
        <dbReference type="SAM" id="Coils"/>
    </source>
</evidence>
<evidence type="ECO:0000256" key="13">
    <source>
        <dbReference type="ARBA" id="ARBA00023136"/>
    </source>
</evidence>
<dbReference type="SMART" id="SM00388">
    <property type="entry name" value="HisKA"/>
    <property type="match status" value="1"/>
</dbReference>
<feature type="domain" description="HAMP" evidence="17">
    <location>
        <begin position="182"/>
        <end position="234"/>
    </location>
</feature>
<dbReference type="PRINTS" id="PR00344">
    <property type="entry name" value="BCTRLSENSOR"/>
</dbReference>
<dbReference type="PROSITE" id="PS50885">
    <property type="entry name" value="HAMP"/>
    <property type="match status" value="1"/>
</dbReference>
<comment type="catalytic activity">
    <reaction evidence="1">
        <text>ATP + protein L-histidine = ADP + protein N-phospho-L-histidine.</text>
        <dbReference type="EC" id="2.7.13.3"/>
    </reaction>
</comment>
<dbReference type="InterPro" id="IPR005467">
    <property type="entry name" value="His_kinase_dom"/>
</dbReference>
<evidence type="ECO:0000256" key="9">
    <source>
        <dbReference type="ARBA" id="ARBA00022777"/>
    </source>
</evidence>
<evidence type="ECO:0000259" key="16">
    <source>
        <dbReference type="PROSITE" id="PS50109"/>
    </source>
</evidence>
<comment type="subcellular location">
    <subcellularLocation>
        <location evidence="2">Cell membrane</location>
        <topology evidence="2">Multi-pass membrane protein</topology>
    </subcellularLocation>
</comment>
<keyword evidence="7 15" id="KW-0812">Transmembrane</keyword>
<keyword evidence="8" id="KW-0547">Nucleotide-binding</keyword>
<dbReference type="Gene3D" id="3.30.565.10">
    <property type="entry name" value="Histidine kinase-like ATPase, C-terminal domain"/>
    <property type="match status" value="1"/>
</dbReference>
<dbReference type="SMART" id="SM00304">
    <property type="entry name" value="HAMP"/>
    <property type="match status" value="1"/>
</dbReference>
<dbReference type="CDD" id="cd00075">
    <property type="entry name" value="HATPase"/>
    <property type="match status" value="1"/>
</dbReference>
<evidence type="ECO:0000256" key="1">
    <source>
        <dbReference type="ARBA" id="ARBA00000085"/>
    </source>
</evidence>
<organism evidence="18 19">
    <name type="scientific">Exiguobacterium aestuarii</name>
    <dbReference type="NCBI Taxonomy" id="273527"/>
    <lineage>
        <taxon>Bacteria</taxon>
        <taxon>Bacillati</taxon>
        <taxon>Bacillota</taxon>
        <taxon>Bacilli</taxon>
        <taxon>Bacillales</taxon>
        <taxon>Bacillales Family XII. Incertae Sedis</taxon>
        <taxon>Exiguobacterium</taxon>
    </lineage>
</organism>
<evidence type="ECO:0000313" key="19">
    <source>
        <dbReference type="Proteomes" id="UP001596439"/>
    </source>
</evidence>
<evidence type="ECO:0000259" key="17">
    <source>
        <dbReference type="PROSITE" id="PS50885"/>
    </source>
</evidence>
<feature type="transmembrane region" description="Helical" evidence="15">
    <location>
        <begin position="158"/>
        <end position="179"/>
    </location>
</feature>
<reference evidence="19" key="1">
    <citation type="journal article" date="2019" name="Int. J. Syst. Evol. Microbiol.">
        <title>The Global Catalogue of Microorganisms (GCM) 10K type strain sequencing project: providing services to taxonomists for standard genome sequencing and annotation.</title>
        <authorList>
            <consortium name="The Broad Institute Genomics Platform"/>
            <consortium name="The Broad Institute Genome Sequencing Center for Infectious Disease"/>
            <person name="Wu L."/>
            <person name="Ma J."/>
        </authorList>
    </citation>
    <scope>NUCLEOTIDE SEQUENCE [LARGE SCALE GENOMIC DNA]</scope>
    <source>
        <strain evidence="19">CCUG 55590</strain>
    </source>
</reference>
<dbReference type="Gene3D" id="1.10.287.130">
    <property type="match status" value="1"/>
</dbReference>
<dbReference type="CDD" id="cd06225">
    <property type="entry name" value="HAMP"/>
    <property type="match status" value="1"/>
</dbReference>
<dbReference type="InterPro" id="IPR036097">
    <property type="entry name" value="HisK_dim/P_sf"/>
</dbReference>
<keyword evidence="10" id="KW-0067">ATP-binding</keyword>
<keyword evidence="12" id="KW-0902">Two-component regulatory system</keyword>
<keyword evidence="4" id="KW-1003">Cell membrane</keyword>
<evidence type="ECO:0000256" key="10">
    <source>
        <dbReference type="ARBA" id="ARBA00022840"/>
    </source>
</evidence>
<accession>A0ABW2PJS9</accession>
<dbReference type="SMART" id="SM00387">
    <property type="entry name" value="HATPase_c"/>
    <property type="match status" value="1"/>
</dbReference>
<feature type="coiled-coil region" evidence="14">
    <location>
        <begin position="269"/>
        <end position="296"/>
    </location>
</feature>
<keyword evidence="11 15" id="KW-1133">Transmembrane helix</keyword>
<evidence type="ECO:0000256" key="4">
    <source>
        <dbReference type="ARBA" id="ARBA00022475"/>
    </source>
</evidence>
<dbReference type="PANTHER" id="PTHR45528:SF1">
    <property type="entry name" value="SENSOR HISTIDINE KINASE CPXA"/>
    <property type="match status" value="1"/>
</dbReference>
<keyword evidence="14" id="KW-0175">Coiled coil</keyword>
<dbReference type="Pfam" id="PF00512">
    <property type="entry name" value="HisKA"/>
    <property type="match status" value="1"/>
</dbReference>
<evidence type="ECO:0000256" key="5">
    <source>
        <dbReference type="ARBA" id="ARBA00022553"/>
    </source>
</evidence>
<evidence type="ECO:0000256" key="12">
    <source>
        <dbReference type="ARBA" id="ARBA00023012"/>
    </source>
</evidence>
<keyword evidence="13 15" id="KW-0472">Membrane</keyword>
<dbReference type="Pfam" id="PF00672">
    <property type="entry name" value="HAMP"/>
    <property type="match status" value="1"/>
</dbReference>
<dbReference type="Pfam" id="PF02518">
    <property type="entry name" value="HATPase_c"/>
    <property type="match status" value="1"/>
</dbReference>
<dbReference type="CDD" id="cd00082">
    <property type="entry name" value="HisKA"/>
    <property type="match status" value="1"/>
</dbReference>
<keyword evidence="19" id="KW-1185">Reference proteome</keyword>
<evidence type="ECO:0000256" key="7">
    <source>
        <dbReference type="ARBA" id="ARBA00022692"/>
    </source>
</evidence>
<comment type="caution">
    <text evidence="18">The sequence shown here is derived from an EMBL/GenBank/DDBJ whole genome shotgun (WGS) entry which is preliminary data.</text>
</comment>
<dbReference type="SUPFAM" id="SSF158472">
    <property type="entry name" value="HAMP domain-like"/>
    <property type="match status" value="1"/>
</dbReference>
<evidence type="ECO:0000256" key="6">
    <source>
        <dbReference type="ARBA" id="ARBA00022679"/>
    </source>
</evidence>
<feature type="domain" description="Histidine kinase" evidence="16">
    <location>
        <begin position="242"/>
        <end position="448"/>
    </location>
</feature>
<dbReference type="GO" id="GO:0016301">
    <property type="term" value="F:kinase activity"/>
    <property type="evidence" value="ECO:0007669"/>
    <property type="project" value="UniProtKB-KW"/>
</dbReference>
<evidence type="ECO:0000256" key="2">
    <source>
        <dbReference type="ARBA" id="ARBA00004651"/>
    </source>
</evidence>
<evidence type="ECO:0000256" key="8">
    <source>
        <dbReference type="ARBA" id="ARBA00022741"/>
    </source>
</evidence>
<dbReference type="InterPro" id="IPR036890">
    <property type="entry name" value="HATPase_C_sf"/>
</dbReference>
<keyword evidence="5" id="KW-0597">Phosphoprotein</keyword>
<protein>
    <recommendedName>
        <fullName evidence="3">histidine kinase</fullName>
        <ecNumber evidence="3">2.7.13.3</ecNumber>
    </recommendedName>
</protein>
<evidence type="ECO:0000256" key="15">
    <source>
        <dbReference type="SAM" id="Phobius"/>
    </source>
</evidence>
<dbReference type="SUPFAM" id="SSF47384">
    <property type="entry name" value="Homodimeric domain of signal transducing histidine kinase"/>
    <property type="match status" value="1"/>
</dbReference>
<dbReference type="SUPFAM" id="SSF55874">
    <property type="entry name" value="ATPase domain of HSP90 chaperone/DNA topoisomerase II/histidine kinase"/>
    <property type="match status" value="1"/>
</dbReference>
<dbReference type="RefSeq" id="WP_214787901.1">
    <property type="nucleotide sequence ID" value="NZ_JANIEL010000056.1"/>
</dbReference>
<name>A0ABW2PJS9_9BACL</name>
<dbReference type="Gene3D" id="6.10.340.10">
    <property type="match status" value="1"/>
</dbReference>
<evidence type="ECO:0000256" key="3">
    <source>
        <dbReference type="ARBA" id="ARBA00012438"/>
    </source>
</evidence>
<dbReference type="InterPro" id="IPR003594">
    <property type="entry name" value="HATPase_dom"/>
</dbReference>
<evidence type="ECO:0000256" key="11">
    <source>
        <dbReference type="ARBA" id="ARBA00022989"/>
    </source>
</evidence>
<evidence type="ECO:0000313" key="18">
    <source>
        <dbReference type="EMBL" id="MFC7389732.1"/>
    </source>
</evidence>
<dbReference type="InterPro" id="IPR004358">
    <property type="entry name" value="Sig_transdc_His_kin-like_C"/>
</dbReference>
<proteinExistence type="predicted"/>
<dbReference type="InterPro" id="IPR050398">
    <property type="entry name" value="HssS/ArlS-like"/>
</dbReference>
<dbReference type="PROSITE" id="PS50109">
    <property type="entry name" value="HIS_KIN"/>
    <property type="match status" value="1"/>
</dbReference>
<dbReference type="EC" id="2.7.13.3" evidence="3"/>
<feature type="transmembrane region" description="Helical" evidence="15">
    <location>
        <begin position="12"/>
        <end position="34"/>
    </location>
</feature>